<feature type="domain" description="Polymerase nucleotidyl transferase" evidence="1">
    <location>
        <begin position="16"/>
        <end position="93"/>
    </location>
</feature>
<feature type="non-terminal residue" evidence="2">
    <location>
        <position position="98"/>
    </location>
</feature>
<sequence length="98" mass="11249">MDKDTKREELIESAYRCAKVLKEKYGVKKVFLIGSLVYGTVHERSDIDLVVEGLAPEQYVKALVDLSDMLQWDVEINLIPFEDAFESLKEKTLKKGKL</sequence>
<dbReference type="EMBL" id="DRTX01000030">
    <property type="protein sequence ID" value="HHF52832.1"/>
    <property type="molecule type" value="Genomic_DNA"/>
</dbReference>
<dbReference type="InterPro" id="IPR002934">
    <property type="entry name" value="Polymerase_NTP_transf_dom"/>
</dbReference>
<reference evidence="2" key="1">
    <citation type="journal article" date="2020" name="mSystems">
        <title>Genome- and Community-Level Interaction Insights into Carbon Utilization and Element Cycling Functions of Hydrothermarchaeota in Hydrothermal Sediment.</title>
        <authorList>
            <person name="Zhou Z."/>
            <person name="Liu Y."/>
            <person name="Xu W."/>
            <person name="Pan J."/>
            <person name="Luo Z.H."/>
            <person name="Li M."/>
        </authorList>
    </citation>
    <scope>NUCLEOTIDE SEQUENCE [LARGE SCALE GENOMIC DNA]</scope>
    <source>
        <strain evidence="2">HyVt-96</strain>
    </source>
</reference>
<dbReference type="InterPro" id="IPR043519">
    <property type="entry name" value="NT_sf"/>
</dbReference>
<dbReference type="Gene3D" id="3.30.460.10">
    <property type="entry name" value="Beta Polymerase, domain 2"/>
    <property type="match status" value="1"/>
</dbReference>
<dbReference type="GO" id="GO:0016779">
    <property type="term" value="F:nucleotidyltransferase activity"/>
    <property type="evidence" value="ECO:0007669"/>
    <property type="project" value="InterPro"/>
</dbReference>
<organism evidence="2">
    <name type="scientific">candidate division WOR-3 bacterium</name>
    <dbReference type="NCBI Taxonomy" id="2052148"/>
    <lineage>
        <taxon>Bacteria</taxon>
        <taxon>Bacteria division WOR-3</taxon>
    </lineage>
</organism>
<evidence type="ECO:0000259" key="1">
    <source>
        <dbReference type="Pfam" id="PF01909"/>
    </source>
</evidence>
<dbReference type="PIRSF" id="PIRSF020217">
    <property type="entry name" value="UCP020217"/>
    <property type="match status" value="1"/>
</dbReference>
<dbReference type="CDD" id="cd05403">
    <property type="entry name" value="NT_KNTase_like"/>
    <property type="match status" value="1"/>
</dbReference>
<dbReference type="InterPro" id="IPR024700">
    <property type="entry name" value="UCP020217"/>
</dbReference>
<comment type="caution">
    <text evidence="2">The sequence shown here is derived from an EMBL/GenBank/DDBJ whole genome shotgun (WGS) entry which is preliminary data.</text>
</comment>
<dbReference type="Pfam" id="PF01909">
    <property type="entry name" value="NTP_transf_2"/>
    <property type="match status" value="1"/>
</dbReference>
<dbReference type="AlphaFoldDB" id="A0A7V5HM88"/>
<name>A0A7V5HM88_UNCW3</name>
<evidence type="ECO:0000313" key="2">
    <source>
        <dbReference type="EMBL" id="HHF52832.1"/>
    </source>
</evidence>
<accession>A0A7V5HM88</accession>
<proteinExistence type="predicted"/>
<protein>
    <submittedName>
        <fullName evidence="2">Nucleotidyltransferase domain-containing protein</fullName>
    </submittedName>
</protein>
<gene>
    <name evidence="2" type="ORF">ENL43_00530</name>
</gene>
<dbReference type="Proteomes" id="UP000886050">
    <property type="component" value="Unassembled WGS sequence"/>
</dbReference>
<dbReference type="SUPFAM" id="SSF81301">
    <property type="entry name" value="Nucleotidyltransferase"/>
    <property type="match status" value="1"/>
</dbReference>